<comment type="similarity">
    <text evidence="1">Belongs to the DDA1 family.</text>
</comment>
<dbReference type="GO" id="GO:0080008">
    <property type="term" value="C:Cul4-RING E3 ubiquitin ligase complex"/>
    <property type="evidence" value="ECO:0007669"/>
    <property type="project" value="TreeGrafter"/>
</dbReference>
<dbReference type="InterPro" id="IPR003034">
    <property type="entry name" value="SAP_dom"/>
</dbReference>
<dbReference type="PANTHER" id="PTHR31879:SF2">
    <property type="entry name" value="DET1- AND DDB1-ASSOCIATED PROTEIN 1"/>
    <property type="match status" value="1"/>
</dbReference>
<dbReference type="PANTHER" id="PTHR31879">
    <property type="entry name" value="DET1- AND DDB1-ASSOCIATED PROTEIN 1"/>
    <property type="match status" value="1"/>
</dbReference>
<accession>A0A9Q1KTW3</accession>
<comment type="caution">
    <text evidence="5">The sequence shown here is derived from an EMBL/GenBank/DDBJ whole genome shotgun (WGS) entry which is preliminary data.</text>
</comment>
<dbReference type="InterPro" id="IPR018276">
    <property type="entry name" value="DDA1_dom"/>
</dbReference>
<evidence type="ECO:0000259" key="3">
    <source>
        <dbReference type="Pfam" id="PF02037"/>
    </source>
</evidence>
<dbReference type="InterPro" id="IPR033575">
    <property type="entry name" value="DDA1-like"/>
</dbReference>
<reference evidence="5" key="1">
    <citation type="submission" date="2022-04" db="EMBL/GenBank/DDBJ databases">
        <title>Carnegiea gigantea Genome sequencing and assembly v2.</title>
        <authorList>
            <person name="Copetti D."/>
            <person name="Sanderson M.J."/>
            <person name="Burquez A."/>
            <person name="Wojciechowski M.F."/>
        </authorList>
    </citation>
    <scope>NUCLEOTIDE SEQUENCE</scope>
    <source>
        <strain evidence="5">SGP5-SGP5p</strain>
        <tissue evidence="5">Aerial part</tissue>
    </source>
</reference>
<dbReference type="EMBL" id="JAKOGI010000020">
    <property type="protein sequence ID" value="KAJ8449584.1"/>
    <property type="molecule type" value="Genomic_DNA"/>
</dbReference>
<dbReference type="Pfam" id="PF10172">
    <property type="entry name" value="DDA1"/>
    <property type="match status" value="1"/>
</dbReference>
<evidence type="ECO:0008006" key="7">
    <source>
        <dbReference type="Google" id="ProtNLM"/>
    </source>
</evidence>
<evidence type="ECO:0000313" key="6">
    <source>
        <dbReference type="Proteomes" id="UP001153076"/>
    </source>
</evidence>
<gene>
    <name evidence="5" type="ORF">Cgig2_005606</name>
</gene>
<evidence type="ECO:0000256" key="2">
    <source>
        <dbReference type="SAM" id="MobiDB-lite"/>
    </source>
</evidence>
<dbReference type="GO" id="GO:0032436">
    <property type="term" value="P:positive regulation of proteasomal ubiquitin-dependent protein catabolic process"/>
    <property type="evidence" value="ECO:0007669"/>
    <property type="project" value="TreeGrafter"/>
</dbReference>
<evidence type="ECO:0000259" key="4">
    <source>
        <dbReference type="Pfam" id="PF10172"/>
    </source>
</evidence>
<evidence type="ECO:0000256" key="1">
    <source>
        <dbReference type="ARBA" id="ARBA00008042"/>
    </source>
</evidence>
<dbReference type="InterPro" id="IPR036361">
    <property type="entry name" value="SAP_dom_sf"/>
</dbReference>
<proteinExistence type="inferred from homology"/>
<feature type="compositionally biased region" description="Polar residues" evidence="2">
    <location>
        <begin position="109"/>
        <end position="120"/>
    </location>
</feature>
<feature type="compositionally biased region" description="Basic and acidic residues" evidence="2">
    <location>
        <begin position="82"/>
        <end position="100"/>
    </location>
</feature>
<feature type="domain" description="DET1- and DDB1-associated protein 1" evidence="4">
    <location>
        <begin position="25"/>
        <end position="83"/>
    </location>
</feature>
<sequence>MEEGSSSASSMPSDSNLTATATASKFLSNLPSRGLFSSTVSSSNLGGMRVYVCDHDTAPPENQVIKTDQMNILIRSLTLKKQKSDVADGSRKRASDRAADGRASAKRAMTSSQQDGSSSRVADREFQGLTVERLRALLKERGLSVKGKKASHSAHFWLIRISTVY</sequence>
<dbReference type="AlphaFoldDB" id="A0A9Q1KTW3"/>
<protein>
    <recommendedName>
        <fullName evidence="7">DET1- and DDB1-associated protein 1</fullName>
    </recommendedName>
</protein>
<evidence type="ECO:0000313" key="5">
    <source>
        <dbReference type="EMBL" id="KAJ8449584.1"/>
    </source>
</evidence>
<name>A0A9Q1KTW3_9CARY</name>
<dbReference type="Gene3D" id="1.10.720.30">
    <property type="entry name" value="SAP domain"/>
    <property type="match status" value="1"/>
</dbReference>
<feature type="domain" description="SAP" evidence="3">
    <location>
        <begin position="126"/>
        <end position="150"/>
    </location>
</feature>
<dbReference type="OrthoDB" id="445357at2759"/>
<keyword evidence="6" id="KW-1185">Reference proteome</keyword>
<feature type="region of interest" description="Disordered" evidence="2">
    <location>
        <begin position="81"/>
        <end position="123"/>
    </location>
</feature>
<organism evidence="5 6">
    <name type="scientific">Carnegiea gigantea</name>
    <dbReference type="NCBI Taxonomy" id="171969"/>
    <lineage>
        <taxon>Eukaryota</taxon>
        <taxon>Viridiplantae</taxon>
        <taxon>Streptophyta</taxon>
        <taxon>Embryophyta</taxon>
        <taxon>Tracheophyta</taxon>
        <taxon>Spermatophyta</taxon>
        <taxon>Magnoliopsida</taxon>
        <taxon>eudicotyledons</taxon>
        <taxon>Gunneridae</taxon>
        <taxon>Pentapetalae</taxon>
        <taxon>Caryophyllales</taxon>
        <taxon>Cactineae</taxon>
        <taxon>Cactaceae</taxon>
        <taxon>Cactoideae</taxon>
        <taxon>Echinocereeae</taxon>
        <taxon>Carnegiea</taxon>
    </lineage>
</organism>
<dbReference type="Proteomes" id="UP001153076">
    <property type="component" value="Unassembled WGS sequence"/>
</dbReference>
<dbReference type="Pfam" id="PF02037">
    <property type="entry name" value="SAP"/>
    <property type="match status" value="1"/>
</dbReference>